<proteinExistence type="predicted"/>
<accession>A0ABS8T7G4</accession>
<reference evidence="2 3" key="1">
    <citation type="journal article" date="2021" name="BMC Genomics">
        <title>Datura genome reveals duplications of psychoactive alkaloid biosynthetic genes and high mutation rate following tissue culture.</title>
        <authorList>
            <person name="Rajewski A."/>
            <person name="Carter-House D."/>
            <person name="Stajich J."/>
            <person name="Litt A."/>
        </authorList>
    </citation>
    <scope>NUCLEOTIDE SEQUENCE [LARGE SCALE GENOMIC DNA]</scope>
    <source>
        <strain evidence="2">AR-01</strain>
    </source>
</reference>
<feature type="region of interest" description="Disordered" evidence="1">
    <location>
        <begin position="142"/>
        <end position="167"/>
    </location>
</feature>
<gene>
    <name evidence="2" type="ORF">HAX54_004052</name>
</gene>
<name>A0ABS8T7G4_DATST</name>
<dbReference type="Proteomes" id="UP000823775">
    <property type="component" value="Unassembled WGS sequence"/>
</dbReference>
<evidence type="ECO:0000313" key="3">
    <source>
        <dbReference type="Proteomes" id="UP000823775"/>
    </source>
</evidence>
<evidence type="ECO:0000256" key="1">
    <source>
        <dbReference type="SAM" id="MobiDB-lite"/>
    </source>
</evidence>
<protein>
    <submittedName>
        <fullName evidence="2">Uncharacterized protein</fullName>
    </submittedName>
</protein>
<organism evidence="2 3">
    <name type="scientific">Datura stramonium</name>
    <name type="common">Jimsonweed</name>
    <name type="synonym">Common thornapple</name>
    <dbReference type="NCBI Taxonomy" id="4076"/>
    <lineage>
        <taxon>Eukaryota</taxon>
        <taxon>Viridiplantae</taxon>
        <taxon>Streptophyta</taxon>
        <taxon>Embryophyta</taxon>
        <taxon>Tracheophyta</taxon>
        <taxon>Spermatophyta</taxon>
        <taxon>Magnoliopsida</taxon>
        <taxon>eudicotyledons</taxon>
        <taxon>Gunneridae</taxon>
        <taxon>Pentapetalae</taxon>
        <taxon>asterids</taxon>
        <taxon>lamiids</taxon>
        <taxon>Solanales</taxon>
        <taxon>Solanaceae</taxon>
        <taxon>Solanoideae</taxon>
        <taxon>Datureae</taxon>
        <taxon>Datura</taxon>
    </lineage>
</organism>
<keyword evidence="3" id="KW-1185">Reference proteome</keyword>
<comment type="caution">
    <text evidence="2">The sequence shown here is derived from an EMBL/GenBank/DDBJ whole genome shotgun (WGS) entry which is preliminary data.</text>
</comment>
<sequence>MKMTWASSKGDTIVPGEIPGYALQEIMVHAPCTENQVDNLQPFNVSPYKGREVALEERSWRLVLVHNPTRLPLFSESAAVVGRGKLGFMMQLASNYEKHGLLGPQSFQVLLREAEKREFGFSRESSDSLQNLPLSEHLKAIQSASSSNKTQQPPAGDHDDNDNNIIHNVGCCSPDNHQHIMPPQLCTS</sequence>
<evidence type="ECO:0000313" key="2">
    <source>
        <dbReference type="EMBL" id="MCD7466950.1"/>
    </source>
</evidence>
<feature type="compositionally biased region" description="Polar residues" evidence="1">
    <location>
        <begin position="142"/>
        <end position="153"/>
    </location>
</feature>
<dbReference type="EMBL" id="JACEIK010001182">
    <property type="protein sequence ID" value="MCD7466950.1"/>
    <property type="molecule type" value="Genomic_DNA"/>
</dbReference>